<sequence length="189" mass="20468">MDKATINAIDPARLTDIIADVAELHPHVWRRLCFASAVQAGINVPEAAHAWLEALQAQTSFLSADQVTELASELDALRKGIVRDVIEVAPMLAIELMWEFFTLAEGIFERTAEEATEVSDIFDRACTDLISIAISTGTGPALFATRIAAAQASSQYGEFRELIQAVNAAQANAPTFLSKVNSYLQKSTS</sequence>
<evidence type="ECO:0000313" key="1">
    <source>
        <dbReference type="EMBL" id="MCY0389877.1"/>
    </source>
</evidence>
<accession>A0ABT3ZTS0</accession>
<name>A0ABT3ZTS0_9BURK</name>
<dbReference type="Pfam" id="PF21810">
    <property type="entry name" value="DUF6880"/>
    <property type="match status" value="1"/>
</dbReference>
<comment type="caution">
    <text evidence="1">The sequence shown here is derived from an EMBL/GenBank/DDBJ whole genome shotgun (WGS) entry which is preliminary data.</text>
</comment>
<reference evidence="1" key="1">
    <citation type="submission" date="2022-11" db="EMBL/GenBank/DDBJ databases">
        <title>Robbsia betulipollinis sp. nov., isolated from pollen of birch (Betula pendula).</title>
        <authorList>
            <person name="Shi H."/>
            <person name="Ambika Manirajan B."/>
            <person name="Ratering S."/>
            <person name="Geissler-Plaum R."/>
            <person name="Schnell S."/>
        </authorList>
    </citation>
    <scope>NUCLEOTIDE SEQUENCE</scope>
    <source>
        <strain evidence="1">Bb-Pol-6</strain>
    </source>
</reference>
<evidence type="ECO:0000313" key="2">
    <source>
        <dbReference type="Proteomes" id="UP001082899"/>
    </source>
</evidence>
<protein>
    <submittedName>
        <fullName evidence="1">Uncharacterized protein</fullName>
    </submittedName>
</protein>
<dbReference type="EMBL" id="JAPMXC010000014">
    <property type="protein sequence ID" value="MCY0389877.1"/>
    <property type="molecule type" value="Genomic_DNA"/>
</dbReference>
<organism evidence="1 2">
    <name type="scientific">Robbsia betulipollinis</name>
    <dbReference type="NCBI Taxonomy" id="2981849"/>
    <lineage>
        <taxon>Bacteria</taxon>
        <taxon>Pseudomonadati</taxon>
        <taxon>Pseudomonadota</taxon>
        <taxon>Betaproteobacteria</taxon>
        <taxon>Burkholderiales</taxon>
        <taxon>Burkholderiaceae</taxon>
        <taxon>Robbsia</taxon>
    </lineage>
</organism>
<gene>
    <name evidence="1" type="ORF">OVY01_22315</name>
</gene>
<dbReference type="Proteomes" id="UP001082899">
    <property type="component" value="Unassembled WGS sequence"/>
</dbReference>
<dbReference type="RefSeq" id="WP_267849828.1">
    <property type="nucleotide sequence ID" value="NZ_JAPMXC010000014.1"/>
</dbReference>
<keyword evidence="2" id="KW-1185">Reference proteome</keyword>
<dbReference type="InterPro" id="IPR049245">
    <property type="entry name" value="DUF6880"/>
</dbReference>
<proteinExistence type="predicted"/>